<reference evidence="11" key="1">
    <citation type="submission" date="2016-10" db="EMBL/GenBank/DDBJ databases">
        <title>Comparative genomics uncovers the prolific and rare metabolic potential of the cyanobacterial genus Moorea.</title>
        <authorList>
            <person name="Leao T."/>
            <person name="Castelao G."/>
            <person name="Korobeynikov A."/>
            <person name="Monroe E.A."/>
            <person name="Podell S."/>
            <person name="Glukhov E."/>
            <person name="Allen E."/>
            <person name="Gerwick W.H."/>
            <person name="Gerwick L."/>
        </authorList>
    </citation>
    <scope>NUCLEOTIDE SEQUENCE [LARGE SCALE GENOMIC DNA]</scope>
    <source>
        <strain evidence="11">JHB</strain>
    </source>
</reference>
<gene>
    <name evidence="10" type="ORF">BJP36_34825</name>
</gene>
<name>A0A1D9G9L9_MOOP1</name>
<feature type="transmembrane region" description="Helical" evidence="8">
    <location>
        <begin position="334"/>
        <end position="354"/>
    </location>
</feature>
<feature type="transmembrane region" description="Helical" evidence="8">
    <location>
        <begin position="199"/>
        <end position="228"/>
    </location>
</feature>
<evidence type="ECO:0000256" key="8">
    <source>
        <dbReference type="SAM" id="Phobius"/>
    </source>
</evidence>
<comment type="subcellular location">
    <subcellularLocation>
        <location evidence="1">Cell membrane</location>
        <topology evidence="1">Multi-pass membrane protein</topology>
    </subcellularLocation>
</comment>
<accession>A0A1D9G9L9</accession>
<feature type="transmembrane region" description="Helical" evidence="8">
    <location>
        <begin position="366"/>
        <end position="387"/>
    </location>
</feature>
<dbReference type="InterPro" id="IPR050297">
    <property type="entry name" value="LipidA_mod_glycosyltrf_83"/>
</dbReference>
<keyword evidence="6 8" id="KW-1133">Transmembrane helix</keyword>
<feature type="transmembrane region" description="Helical" evidence="8">
    <location>
        <begin position="124"/>
        <end position="142"/>
    </location>
</feature>
<dbReference type="InterPro" id="IPR038731">
    <property type="entry name" value="RgtA/B/C-like"/>
</dbReference>
<keyword evidence="7 8" id="KW-0472">Membrane</keyword>
<evidence type="ECO:0000256" key="1">
    <source>
        <dbReference type="ARBA" id="ARBA00004651"/>
    </source>
</evidence>
<dbReference type="GO" id="GO:0005886">
    <property type="term" value="C:plasma membrane"/>
    <property type="evidence" value="ECO:0007669"/>
    <property type="project" value="UniProtKB-SubCell"/>
</dbReference>
<dbReference type="Pfam" id="PF13231">
    <property type="entry name" value="PMT_2"/>
    <property type="match status" value="1"/>
</dbReference>
<evidence type="ECO:0000256" key="4">
    <source>
        <dbReference type="ARBA" id="ARBA00022679"/>
    </source>
</evidence>
<dbReference type="EC" id="2.4.-.-" evidence="10"/>
<evidence type="ECO:0000256" key="3">
    <source>
        <dbReference type="ARBA" id="ARBA00022676"/>
    </source>
</evidence>
<feature type="transmembrane region" description="Helical" evidence="8">
    <location>
        <begin position="174"/>
        <end position="192"/>
    </location>
</feature>
<feature type="transmembrane region" description="Helical" evidence="8">
    <location>
        <begin position="309"/>
        <end position="327"/>
    </location>
</feature>
<evidence type="ECO:0000313" key="10">
    <source>
        <dbReference type="EMBL" id="AOY84332.1"/>
    </source>
</evidence>
<organism evidence="10 11">
    <name type="scientific">Moorena producens (strain JHB)</name>
    <dbReference type="NCBI Taxonomy" id="1454205"/>
    <lineage>
        <taxon>Bacteria</taxon>
        <taxon>Bacillati</taxon>
        <taxon>Cyanobacteriota</taxon>
        <taxon>Cyanophyceae</taxon>
        <taxon>Coleofasciculales</taxon>
        <taxon>Coleofasciculaceae</taxon>
        <taxon>Moorena</taxon>
    </lineage>
</organism>
<keyword evidence="5 8" id="KW-0812">Transmembrane</keyword>
<dbReference type="EMBL" id="CP017708">
    <property type="protein sequence ID" value="AOY84332.1"/>
    <property type="molecule type" value="Genomic_DNA"/>
</dbReference>
<dbReference type="PANTHER" id="PTHR33908:SF11">
    <property type="entry name" value="MEMBRANE PROTEIN"/>
    <property type="match status" value="1"/>
</dbReference>
<sequence length="520" mass="59522">MNKIIKTRLILPPNWLKLLIIFLLILGVFFRFCNLETRAYWHDETYTLLRISGYTVPEVIQQVFTGHIIGVEELRQYQSVNHEKKFFDTLNGLVTEDQHHPPIYFLIARFWFQWLGDSVSINRSLPVLISLLALPCIYWLCLELFKSYLTAWIAMGLVAISPFHVYYAQEIREYGLWAVTTLLMSVSLLRAMRLGTKSAWVIYTVTTILSLYSAVFSVFVLFGHGIYVAVNEGFRLSQKAVAYLLTSFVSVVAFSPWLLVILTHLDKLKEVTAWMDMSLPVNTLVKSWIFNLQSVFFKTQFWLPESLKTLLAFAMAILVGYSIYVLCRHTPKQIWLFVVTLIIPISLSLALPDLVSGGIRSTNARYFVPSYLGCQLAVAYFLSTQFTSTKIKFLQRKHLRIITITIMAAGVLSGAIQSVRPSRSDNQKIAEIINRANMPLVVSGEASKNGGGTFGDIMELSHLLDPKVKLQLVIEPNQPTIPEEFQDVFLYKTPESFKHKIEQKYRIDSAYKKQLFLLQK</sequence>
<keyword evidence="4 10" id="KW-0808">Transferase</keyword>
<evidence type="ECO:0000256" key="7">
    <source>
        <dbReference type="ARBA" id="ARBA00023136"/>
    </source>
</evidence>
<protein>
    <submittedName>
        <fullName evidence="10">Glycosyltransferase family 39 protein</fullName>
        <ecNumber evidence="10">2.4.-.-</ecNumber>
    </submittedName>
</protein>
<dbReference type="GO" id="GO:0009103">
    <property type="term" value="P:lipopolysaccharide biosynthetic process"/>
    <property type="evidence" value="ECO:0007669"/>
    <property type="project" value="UniProtKB-ARBA"/>
</dbReference>
<feature type="transmembrane region" description="Helical" evidence="8">
    <location>
        <begin position="15"/>
        <end position="32"/>
    </location>
</feature>
<dbReference type="PANTHER" id="PTHR33908">
    <property type="entry name" value="MANNOSYLTRANSFERASE YKCB-RELATED"/>
    <property type="match status" value="1"/>
</dbReference>
<evidence type="ECO:0000313" key="11">
    <source>
        <dbReference type="Proteomes" id="UP000176944"/>
    </source>
</evidence>
<evidence type="ECO:0000259" key="9">
    <source>
        <dbReference type="Pfam" id="PF13231"/>
    </source>
</evidence>
<feature type="transmembrane region" description="Helical" evidence="8">
    <location>
        <begin position="399"/>
        <end position="419"/>
    </location>
</feature>
<feature type="transmembrane region" description="Helical" evidence="8">
    <location>
        <begin position="240"/>
        <end position="262"/>
    </location>
</feature>
<keyword evidence="3 10" id="KW-0328">Glycosyltransferase</keyword>
<feature type="transmembrane region" description="Helical" evidence="8">
    <location>
        <begin position="149"/>
        <end position="168"/>
    </location>
</feature>
<dbReference type="GO" id="GO:0016763">
    <property type="term" value="F:pentosyltransferase activity"/>
    <property type="evidence" value="ECO:0007669"/>
    <property type="project" value="TreeGrafter"/>
</dbReference>
<feature type="domain" description="Glycosyltransferase RgtA/B/C/D-like" evidence="9">
    <location>
        <begin position="99"/>
        <end position="258"/>
    </location>
</feature>
<keyword evidence="2" id="KW-1003">Cell membrane</keyword>
<evidence type="ECO:0000256" key="6">
    <source>
        <dbReference type="ARBA" id="ARBA00022989"/>
    </source>
</evidence>
<proteinExistence type="predicted"/>
<evidence type="ECO:0000256" key="2">
    <source>
        <dbReference type="ARBA" id="ARBA00022475"/>
    </source>
</evidence>
<dbReference type="AlphaFoldDB" id="A0A1D9G9L9"/>
<dbReference type="Proteomes" id="UP000176944">
    <property type="component" value="Chromosome"/>
</dbReference>
<evidence type="ECO:0000256" key="5">
    <source>
        <dbReference type="ARBA" id="ARBA00022692"/>
    </source>
</evidence>